<dbReference type="EMBL" id="JAXBLV010000198">
    <property type="protein sequence ID" value="MDY3561641.1"/>
    <property type="molecule type" value="Genomic_DNA"/>
</dbReference>
<gene>
    <name evidence="4" type="ORF">R5W23_002921</name>
</gene>
<name>A0ABU5F6Z7_9BACT</name>
<dbReference type="RefSeq" id="WP_320688015.1">
    <property type="nucleotide sequence ID" value="NZ_JAXBLV010000198.1"/>
</dbReference>
<reference evidence="5" key="1">
    <citation type="journal article" date="2023" name="Mar. Drugs">
        <title>Gemmata algarum, a Novel Planctomycete Isolated from an Algal Mat, Displays Antimicrobial Activity.</title>
        <authorList>
            <person name="Kumar G."/>
            <person name="Kallscheuer N."/>
            <person name="Kashif M."/>
            <person name="Ahamad S."/>
            <person name="Jagadeeshwari U."/>
            <person name="Pannikurungottu S."/>
            <person name="Haufschild T."/>
            <person name="Kabuu M."/>
            <person name="Sasikala C."/>
            <person name="Jogler C."/>
            <person name="Ramana C."/>
        </authorList>
    </citation>
    <scope>NUCLEOTIDE SEQUENCE [LARGE SCALE GENOMIC DNA]</scope>
    <source>
        <strain evidence="5">JC673</strain>
    </source>
</reference>
<feature type="transmembrane region" description="Helical" evidence="2">
    <location>
        <begin position="112"/>
        <end position="139"/>
    </location>
</feature>
<feature type="transmembrane region" description="Helical" evidence="2">
    <location>
        <begin position="151"/>
        <end position="170"/>
    </location>
</feature>
<evidence type="ECO:0000259" key="3">
    <source>
        <dbReference type="Pfam" id="PF04235"/>
    </source>
</evidence>
<comment type="caution">
    <text evidence="4">The sequence shown here is derived from an EMBL/GenBank/DDBJ whole genome shotgun (WGS) entry which is preliminary data.</text>
</comment>
<dbReference type="Proteomes" id="UP001272242">
    <property type="component" value="Unassembled WGS sequence"/>
</dbReference>
<keyword evidence="2" id="KW-0472">Membrane</keyword>
<protein>
    <submittedName>
        <fullName evidence="4">DUF418 domain-containing protein</fullName>
    </submittedName>
</protein>
<evidence type="ECO:0000313" key="5">
    <source>
        <dbReference type="Proteomes" id="UP001272242"/>
    </source>
</evidence>
<evidence type="ECO:0000256" key="2">
    <source>
        <dbReference type="SAM" id="Phobius"/>
    </source>
</evidence>
<keyword evidence="5" id="KW-1185">Reference proteome</keyword>
<feature type="transmembrane region" description="Helical" evidence="2">
    <location>
        <begin position="274"/>
        <end position="296"/>
    </location>
</feature>
<feature type="domain" description="DUF418" evidence="3">
    <location>
        <begin position="221"/>
        <end position="374"/>
    </location>
</feature>
<keyword evidence="2" id="KW-1133">Transmembrane helix</keyword>
<feature type="transmembrane region" description="Helical" evidence="2">
    <location>
        <begin position="24"/>
        <end position="42"/>
    </location>
</feature>
<feature type="transmembrane region" description="Helical" evidence="2">
    <location>
        <begin position="339"/>
        <end position="358"/>
    </location>
</feature>
<dbReference type="PANTHER" id="PTHR30590:SF2">
    <property type="entry name" value="INNER MEMBRANE PROTEIN"/>
    <property type="match status" value="1"/>
</dbReference>
<proteinExistence type="predicted"/>
<dbReference type="Pfam" id="PF04235">
    <property type="entry name" value="DUF418"/>
    <property type="match status" value="1"/>
</dbReference>
<organism evidence="4 5">
    <name type="scientific">Gemmata algarum</name>
    <dbReference type="NCBI Taxonomy" id="2975278"/>
    <lineage>
        <taxon>Bacteria</taxon>
        <taxon>Pseudomonadati</taxon>
        <taxon>Planctomycetota</taxon>
        <taxon>Planctomycetia</taxon>
        <taxon>Gemmatales</taxon>
        <taxon>Gemmataceae</taxon>
        <taxon>Gemmata</taxon>
    </lineage>
</organism>
<feature type="region of interest" description="Disordered" evidence="1">
    <location>
        <begin position="382"/>
        <end position="402"/>
    </location>
</feature>
<evidence type="ECO:0000256" key="1">
    <source>
        <dbReference type="SAM" id="MobiDB-lite"/>
    </source>
</evidence>
<keyword evidence="2" id="KW-0812">Transmembrane</keyword>
<feature type="transmembrane region" description="Helical" evidence="2">
    <location>
        <begin position="308"/>
        <end position="327"/>
    </location>
</feature>
<dbReference type="PANTHER" id="PTHR30590">
    <property type="entry name" value="INNER MEMBRANE PROTEIN"/>
    <property type="match status" value="1"/>
</dbReference>
<sequence>MSTNVDEAPAGPRSERPRVQVLDALRGIAILGIFFINLPIMVGPLGKTDAKSTAPSPEHAGGAIGLLADGTQRGLLQMLFGAGMLLLTARAARPDGPVAVADDYFRRNQWLLGIGLVHVFLVRWAYDIVHVYALAALFLFPFRLVRPTTALLLGLTFAALTLVGAVPGFGGAPGPESGPGVAAGGLARDRAVEMWLATFDGFGFWSVLLESLCTMLVGVALFKWGVLQGLRSRPFYLALAAAAYAVGCTARLMAQAPGEHGAPTGWDFGEVGRLSLAVGHIAAVNLAWQTAVGRWLLHPFIAAGRTALSLYVMQSIVGLWVLASLPGLTRTAGTGDDHLVATAAIVALVQLLTANLYLRFFKSGPVEWVWHRLLNLGRTTPAKKAGTESEGASAPSAQRSDT</sequence>
<feature type="transmembrane region" description="Helical" evidence="2">
    <location>
        <begin position="234"/>
        <end position="254"/>
    </location>
</feature>
<accession>A0ABU5F6Z7</accession>
<evidence type="ECO:0000313" key="4">
    <source>
        <dbReference type="EMBL" id="MDY3561641.1"/>
    </source>
</evidence>
<feature type="transmembrane region" description="Helical" evidence="2">
    <location>
        <begin position="202"/>
        <end position="222"/>
    </location>
</feature>
<dbReference type="InterPro" id="IPR007349">
    <property type="entry name" value="DUF418"/>
</dbReference>
<dbReference type="InterPro" id="IPR052529">
    <property type="entry name" value="Bact_Transport_Assoc"/>
</dbReference>